<keyword evidence="2" id="KW-0732">Signal</keyword>
<gene>
    <name evidence="4" type="ORF">EU508_20015</name>
</gene>
<feature type="domain" description="Leucine-binding protein" evidence="3">
    <location>
        <begin position="47"/>
        <end position="253"/>
    </location>
</feature>
<dbReference type="PANTHER" id="PTHR30483">
    <property type="entry name" value="LEUCINE-SPECIFIC-BINDING PROTEIN"/>
    <property type="match status" value="1"/>
</dbReference>
<evidence type="ECO:0000313" key="5">
    <source>
        <dbReference type="Proteomes" id="UP000324162"/>
    </source>
</evidence>
<dbReference type="AlphaFoldDB" id="A0AB73BBM5"/>
<dbReference type="EMBL" id="SEUK01000056">
    <property type="protein sequence ID" value="KAA1156374.1"/>
    <property type="molecule type" value="Genomic_DNA"/>
</dbReference>
<name>A0AB73BBM5_9GAMM</name>
<dbReference type="Gene3D" id="3.40.50.2300">
    <property type="match status" value="2"/>
</dbReference>
<organism evidence="4 5">
    <name type="scientific">Pseudoalteromonas fuliginea</name>
    <dbReference type="NCBI Taxonomy" id="1872678"/>
    <lineage>
        <taxon>Bacteria</taxon>
        <taxon>Pseudomonadati</taxon>
        <taxon>Pseudomonadota</taxon>
        <taxon>Gammaproteobacteria</taxon>
        <taxon>Alteromonadales</taxon>
        <taxon>Pseudoalteromonadaceae</taxon>
        <taxon>Pseudoalteromonas</taxon>
    </lineage>
</organism>
<evidence type="ECO:0000256" key="1">
    <source>
        <dbReference type="ARBA" id="ARBA00010062"/>
    </source>
</evidence>
<dbReference type="InterPro" id="IPR028082">
    <property type="entry name" value="Peripla_BP_I"/>
</dbReference>
<evidence type="ECO:0000256" key="2">
    <source>
        <dbReference type="ARBA" id="ARBA00022729"/>
    </source>
</evidence>
<comment type="similarity">
    <text evidence="1">Belongs to the leucine-binding protein family.</text>
</comment>
<dbReference type="PANTHER" id="PTHR30483:SF6">
    <property type="entry name" value="PERIPLASMIC BINDING PROTEIN OF ABC TRANSPORTER FOR NATURAL AMINO ACIDS"/>
    <property type="match status" value="1"/>
</dbReference>
<dbReference type="Pfam" id="PF13458">
    <property type="entry name" value="Peripla_BP_6"/>
    <property type="match status" value="1"/>
</dbReference>
<accession>A0AB73BBM5</accession>
<dbReference type="InterPro" id="IPR028081">
    <property type="entry name" value="Leu-bd"/>
</dbReference>
<proteinExistence type="inferred from homology"/>
<sequence length="412" mass="46083">MRITIYLIIISLFYTASFSFSTYAENIKTLTIYHDSDYSNHNESAYAMKMGALTALAEINNNVQGYQINFIEKDNRGNSNRSLLHMQQFLKDSNALVFLGGLHSPPYIKNRDFINKNKLLLLVPWAAGGPITRYPDAKNWVFRLSVDDTKAGNRMAQFATQTLGCQKPQLLLENTPWGKSNNIAMSKALGNIKTKVNWFNWNIKANSAKIILREIISDQADCILFVGNALEGAEIINAMASFVENKRVPIISHWGITGGDFFTNVEHAIKSNLNLHFIQSCFSFLTKPQTKLTKNVVNQALSLSPPSIAPEKLDSPAGFIHAYDLTKILLQAISQTTLTDDIQKNRANIRLALENLNQPIDGLIKQYKQPFTQWSSDNADAHEALGLDDLCMANYKPDGSIHILNNLEGSPE</sequence>
<comment type="caution">
    <text evidence="4">The sequence shown here is derived from an EMBL/GenBank/DDBJ whole genome shotgun (WGS) entry which is preliminary data.</text>
</comment>
<dbReference type="Proteomes" id="UP000324162">
    <property type="component" value="Unassembled WGS sequence"/>
</dbReference>
<dbReference type="InterPro" id="IPR051010">
    <property type="entry name" value="BCAA_transport"/>
</dbReference>
<dbReference type="SUPFAM" id="SSF53822">
    <property type="entry name" value="Periplasmic binding protein-like I"/>
    <property type="match status" value="1"/>
</dbReference>
<protein>
    <recommendedName>
        <fullName evidence="3">Leucine-binding protein domain-containing protein</fullName>
    </recommendedName>
</protein>
<reference evidence="4 5" key="1">
    <citation type="submission" date="2019-01" db="EMBL/GenBank/DDBJ databases">
        <title>Genome sequences of marine Pseudoalteromonas species.</title>
        <authorList>
            <person name="Boraston A.B."/>
            <person name="Hehemann J.-H."/>
            <person name="Vickers C.J."/>
            <person name="Salama-Alber O."/>
            <person name="Abe K."/>
            <person name="Hettle A.J."/>
        </authorList>
    </citation>
    <scope>NUCLEOTIDE SEQUENCE [LARGE SCALE GENOMIC DNA]</scope>
    <source>
        <strain evidence="4 5">PS42</strain>
    </source>
</reference>
<evidence type="ECO:0000313" key="4">
    <source>
        <dbReference type="EMBL" id="KAA1156374.1"/>
    </source>
</evidence>
<evidence type="ECO:0000259" key="3">
    <source>
        <dbReference type="Pfam" id="PF13458"/>
    </source>
</evidence>
<dbReference type="RefSeq" id="WP_149615319.1">
    <property type="nucleotide sequence ID" value="NZ_SEUK01000056.1"/>
</dbReference>
<dbReference type="CDD" id="cd19979">
    <property type="entry name" value="PBP1_ABC_ligand_binding-like"/>
    <property type="match status" value="1"/>
</dbReference>